<organism evidence="2 3">
    <name type="scientific">Arsenicibacter rosenii</name>
    <dbReference type="NCBI Taxonomy" id="1750698"/>
    <lineage>
        <taxon>Bacteria</taxon>
        <taxon>Pseudomonadati</taxon>
        <taxon>Bacteroidota</taxon>
        <taxon>Cytophagia</taxon>
        <taxon>Cytophagales</taxon>
        <taxon>Spirosomataceae</taxon>
        <taxon>Arsenicibacter</taxon>
    </lineage>
</organism>
<dbReference type="CDD" id="cd00267">
    <property type="entry name" value="ABC_ATPase"/>
    <property type="match status" value="1"/>
</dbReference>
<dbReference type="RefSeq" id="WP_071504403.1">
    <property type="nucleotide sequence ID" value="NZ_MORL01000009.1"/>
</dbReference>
<dbReference type="Proteomes" id="UP000181790">
    <property type="component" value="Unassembled WGS sequence"/>
</dbReference>
<dbReference type="InterPro" id="IPR003593">
    <property type="entry name" value="AAA+_ATPase"/>
</dbReference>
<dbReference type="Pfam" id="PF13175">
    <property type="entry name" value="AAA_15"/>
    <property type="match status" value="1"/>
</dbReference>
<dbReference type="SUPFAM" id="SSF52540">
    <property type="entry name" value="P-loop containing nucleoside triphosphate hydrolases"/>
    <property type="match status" value="1"/>
</dbReference>
<dbReference type="Gene3D" id="3.40.50.300">
    <property type="entry name" value="P-loop containing nucleotide triphosphate hydrolases"/>
    <property type="match status" value="1"/>
</dbReference>
<dbReference type="AlphaFoldDB" id="A0A1S2VHV0"/>
<protein>
    <recommendedName>
        <fullName evidence="1">AAA+ ATPase domain-containing protein</fullName>
    </recommendedName>
</protein>
<proteinExistence type="predicted"/>
<evidence type="ECO:0000259" key="1">
    <source>
        <dbReference type="SMART" id="SM00382"/>
    </source>
</evidence>
<sequence length="458" mass="52205">MKITKVDIGDYRQFKNISFDFTYPEGHPKAGQPLDKVCLIGQSGTGKTTLLNVIWELTKTLSKVWEAEGRVINNDLLSNEKLLGELFEQTSFKLKVGYQIATLKKASAPNMSDREYLADWYQQYIHKKPTFYFNPNQKVCIYIKDSIAREADAFLFDQKEKPQLFSDFIKTTTQVENEKAEYENWINSAGSRKAIVLGDMESLSTWQYLLRDLNQYDEESQAIVRSFLQKQGASASKLVNELQKWIDTTPNPRIDLAEKCLNPILDKLFLEVDTAAGNVPITLQTKGGVKIPNDSLSTGTRQLLSTAIPLYKFNTKDTLILFDEPERSLFPDIQRELIKYYTGLAPEAQFFFATHSPIIAAAFEPCERFILYFDENGEVKCRNGVAPIGDDPNDVLRKDFNMSPLVPEEGVEAYQNYLDLATKIKNEPDIERKMALIAERSILGNKYDFPVTKADEKN</sequence>
<dbReference type="EMBL" id="MORL01000009">
    <property type="protein sequence ID" value="OIN57815.1"/>
    <property type="molecule type" value="Genomic_DNA"/>
</dbReference>
<evidence type="ECO:0000313" key="2">
    <source>
        <dbReference type="EMBL" id="OIN57815.1"/>
    </source>
</evidence>
<reference evidence="2 3" key="1">
    <citation type="submission" date="2016-10" db="EMBL/GenBank/DDBJ databases">
        <title>Arsenicibacter rosenii gen. nov., sp. nov., an efficient arsenic-methylating bacterium isolated from an arsenic-contaminated paddy soil.</title>
        <authorList>
            <person name="Huang K."/>
        </authorList>
    </citation>
    <scope>NUCLEOTIDE SEQUENCE [LARGE SCALE GENOMIC DNA]</scope>
    <source>
        <strain evidence="2 3">SM-1</strain>
    </source>
</reference>
<dbReference type="OrthoDB" id="9784297at2"/>
<dbReference type="GO" id="GO:0000731">
    <property type="term" value="P:DNA synthesis involved in DNA repair"/>
    <property type="evidence" value="ECO:0007669"/>
    <property type="project" value="TreeGrafter"/>
</dbReference>
<dbReference type="PANTHER" id="PTHR32182:SF22">
    <property type="entry name" value="ATP-DEPENDENT ENDONUCLEASE, OLD FAMILY-RELATED"/>
    <property type="match status" value="1"/>
</dbReference>
<dbReference type="GO" id="GO:0006302">
    <property type="term" value="P:double-strand break repair"/>
    <property type="evidence" value="ECO:0007669"/>
    <property type="project" value="TreeGrafter"/>
</dbReference>
<accession>A0A1S2VHV0</accession>
<dbReference type="SMART" id="SM00382">
    <property type="entry name" value="AAA"/>
    <property type="match status" value="1"/>
</dbReference>
<comment type="caution">
    <text evidence="2">The sequence shown here is derived from an EMBL/GenBank/DDBJ whole genome shotgun (WGS) entry which is preliminary data.</text>
</comment>
<evidence type="ECO:0000313" key="3">
    <source>
        <dbReference type="Proteomes" id="UP000181790"/>
    </source>
</evidence>
<dbReference type="PANTHER" id="PTHR32182">
    <property type="entry name" value="DNA REPLICATION AND REPAIR PROTEIN RECF"/>
    <property type="match status" value="1"/>
</dbReference>
<dbReference type="InterPro" id="IPR041685">
    <property type="entry name" value="AAA_GajA/Old/RecF-like"/>
</dbReference>
<keyword evidence="3" id="KW-1185">Reference proteome</keyword>
<name>A0A1S2VHV0_9BACT</name>
<gene>
    <name evidence="2" type="ORF">BLX24_17085</name>
</gene>
<feature type="domain" description="AAA+ ATPase" evidence="1">
    <location>
        <begin position="33"/>
        <end position="378"/>
    </location>
</feature>
<dbReference type="InterPro" id="IPR027417">
    <property type="entry name" value="P-loop_NTPase"/>
</dbReference>